<proteinExistence type="inferred from homology"/>
<dbReference type="InterPro" id="IPR036388">
    <property type="entry name" value="WH-like_DNA-bd_sf"/>
</dbReference>
<evidence type="ECO:0000256" key="1">
    <source>
        <dbReference type="ARBA" id="ARBA00011046"/>
    </source>
</evidence>
<evidence type="ECO:0000313" key="5">
    <source>
        <dbReference type="EMBL" id="PWN54703.1"/>
    </source>
</evidence>
<dbReference type="EMBL" id="QEQK01000019">
    <property type="protein sequence ID" value="PWN54703.1"/>
    <property type="molecule type" value="Genomic_DNA"/>
</dbReference>
<keyword evidence="4" id="KW-0804">Transcription</keyword>
<dbReference type="Pfam" id="PF03965">
    <property type="entry name" value="Penicillinase_R"/>
    <property type="match status" value="1"/>
</dbReference>
<dbReference type="GO" id="GO:0003677">
    <property type="term" value="F:DNA binding"/>
    <property type="evidence" value="ECO:0007669"/>
    <property type="project" value="UniProtKB-KW"/>
</dbReference>
<sequence>MMNSKKLVDIRLPLGELEIAVLNVLWAAGESDARAVHERMNQDRKRSLNTILSTLSRLHNKRALRRWKHGRAFRYSPILGREEFFLAVLRSIAISLGDTKFIALRKALLLFCEEE</sequence>
<keyword evidence="6" id="KW-1185">Reference proteome</keyword>
<organism evidence="5 6">
    <name type="scientific">Abyssibacter profundi</name>
    <dbReference type="NCBI Taxonomy" id="2182787"/>
    <lineage>
        <taxon>Bacteria</taxon>
        <taxon>Pseudomonadati</taxon>
        <taxon>Pseudomonadota</taxon>
        <taxon>Gammaproteobacteria</taxon>
        <taxon>Chromatiales</taxon>
        <taxon>Oceanococcaceae</taxon>
        <taxon>Abyssibacter</taxon>
    </lineage>
</organism>
<dbReference type="RefSeq" id="WP_109721511.1">
    <property type="nucleotide sequence ID" value="NZ_QEQK01000019.1"/>
</dbReference>
<keyword evidence="2" id="KW-0805">Transcription regulation</keyword>
<comment type="similarity">
    <text evidence="1">Belongs to the BlaI transcriptional regulatory family.</text>
</comment>
<dbReference type="InterPro" id="IPR005650">
    <property type="entry name" value="BlaI_family"/>
</dbReference>
<dbReference type="SUPFAM" id="SSF46785">
    <property type="entry name" value="Winged helix' DNA-binding domain"/>
    <property type="match status" value="1"/>
</dbReference>
<evidence type="ECO:0000313" key="6">
    <source>
        <dbReference type="Proteomes" id="UP000251800"/>
    </source>
</evidence>
<dbReference type="OrthoDB" id="2989615at2"/>
<dbReference type="Proteomes" id="UP000251800">
    <property type="component" value="Unassembled WGS sequence"/>
</dbReference>
<gene>
    <name evidence="5" type="ORF">DEH80_15895</name>
</gene>
<protein>
    <submittedName>
        <fullName evidence="5">Penicillinase repressor</fullName>
    </submittedName>
</protein>
<comment type="caution">
    <text evidence="5">The sequence shown here is derived from an EMBL/GenBank/DDBJ whole genome shotgun (WGS) entry which is preliminary data.</text>
</comment>
<evidence type="ECO:0000256" key="3">
    <source>
        <dbReference type="ARBA" id="ARBA00023125"/>
    </source>
</evidence>
<reference evidence="5 6" key="1">
    <citation type="submission" date="2018-05" db="EMBL/GenBank/DDBJ databases">
        <title>Abyssibacter profundi OUC007T gen. nov., sp. nov, a marine bacterium isolated from seawater of the Mariana Trench.</title>
        <authorList>
            <person name="Zhou S."/>
        </authorList>
    </citation>
    <scope>NUCLEOTIDE SEQUENCE [LARGE SCALE GENOMIC DNA]</scope>
    <source>
        <strain evidence="5 6">OUC007</strain>
    </source>
</reference>
<evidence type="ECO:0000256" key="4">
    <source>
        <dbReference type="ARBA" id="ARBA00023163"/>
    </source>
</evidence>
<dbReference type="GO" id="GO:0045892">
    <property type="term" value="P:negative regulation of DNA-templated transcription"/>
    <property type="evidence" value="ECO:0007669"/>
    <property type="project" value="InterPro"/>
</dbReference>
<dbReference type="InterPro" id="IPR036390">
    <property type="entry name" value="WH_DNA-bd_sf"/>
</dbReference>
<accession>A0A383XPZ9</accession>
<keyword evidence="3" id="KW-0238">DNA-binding</keyword>
<dbReference type="AlphaFoldDB" id="A0A383XPZ9"/>
<evidence type="ECO:0000256" key="2">
    <source>
        <dbReference type="ARBA" id="ARBA00023015"/>
    </source>
</evidence>
<dbReference type="Gene3D" id="1.10.10.10">
    <property type="entry name" value="Winged helix-like DNA-binding domain superfamily/Winged helix DNA-binding domain"/>
    <property type="match status" value="1"/>
</dbReference>
<name>A0A383XPZ9_9GAMM</name>